<evidence type="ECO:0000313" key="10">
    <source>
        <dbReference type="EMBL" id="STL91445.1"/>
    </source>
</evidence>
<evidence type="ECO:0000256" key="8">
    <source>
        <dbReference type="ARBA" id="ARBA00023136"/>
    </source>
</evidence>
<dbReference type="PANTHER" id="PTHR37324:SF2">
    <property type="entry name" value="PTS SYSTEM GALACTITOL-SPECIFIC EIIC COMPONENT"/>
    <property type="match status" value="1"/>
</dbReference>
<dbReference type="InterPro" id="IPR004703">
    <property type="entry name" value="PTS_sugar-sp_permease"/>
</dbReference>
<evidence type="ECO:0000256" key="7">
    <source>
        <dbReference type="ARBA" id="ARBA00022989"/>
    </source>
</evidence>
<dbReference type="PIRSF" id="PIRSF006304">
    <property type="entry name" value="GatC"/>
    <property type="match status" value="1"/>
</dbReference>
<dbReference type="GO" id="GO:0015577">
    <property type="term" value="F:galactitol transmembrane transporter activity"/>
    <property type="evidence" value="ECO:0007669"/>
    <property type="project" value="InterPro"/>
</dbReference>
<evidence type="ECO:0000256" key="9">
    <source>
        <dbReference type="SAM" id="Phobius"/>
    </source>
</evidence>
<reference evidence="10 11" key="1">
    <citation type="submission" date="2018-06" db="EMBL/GenBank/DDBJ databases">
        <authorList>
            <consortium name="Pathogen Informatics"/>
            <person name="Doyle S."/>
        </authorList>
    </citation>
    <scope>NUCLEOTIDE SEQUENCE [LARGE SCALE GENOMIC DNA]</scope>
    <source>
        <strain evidence="10 11">NCTC10429</strain>
    </source>
</reference>
<evidence type="ECO:0000313" key="11">
    <source>
        <dbReference type="Proteomes" id="UP000254088"/>
    </source>
</evidence>
<dbReference type="AlphaFoldDB" id="A0A377CE78"/>
<dbReference type="Proteomes" id="UP000254088">
    <property type="component" value="Unassembled WGS sequence"/>
</dbReference>
<organism evidence="10 11">
    <name type="scientific">Escherichia coli</name>
    <dbReference type="NCBI Taxonomy" id="562"/>
    <lineage>
        <taxon>Bacteria</taxon>
        <taxon>Pseudomonadati</taxon>
        <taxon>Pseudomonadota</taxon>
        <taxon>Gammaproteobacteria</taxon>
        <taxon>Enterobacterales</taxon>
        <taxon>Enterobacteriaceae</taxon>
        <taxon>Escherichia</taxon>
    </lineage>
</organism>
<feature type="transmembrane region" description="Helical" evidence="9">
    <location>
        <begin position="362"/>
        <end position="381"/>
    </location>
</feature>
<protein>
    <submittedName>
        <fullName evidence="10">PTS system galactitol-specific transporter subunit IIC</fullName>
    </submittedName>
</protein>
<proteinExistence type="predicted"/>
<feature type="transmembrane region" description="Helical" evidence="9">
    <location>
        <begin position="393"/>
        <end position="414"/>
    </location>
</feature>
<feature type="transmembrane region" description="Helical" evidence="9">
    <location>
        <begin position="94"/>
        <end position="112"/>
    </location>
</feature>
<keyword evidence="3" id="KW-1003">Cell membrane</keyword>
<evidence type="ECO:0000256" key="1">
    <source>
        <dbReference type="ARBA" id="ARBA00004651"/>
    </source>
</evidence>
<keyword evidence="5" id="KW-0598">Phosphotransferase system</keyword>
<feature type="transmembrane region" description="Helical" evidence="9">
    <location>
        <begin position="304"/>
        <end position="329"/>
    </location>
</feature>
<dbReference type="GO" id="GO:0009401">
    <property type="term" value="P:phosphoenolpyruvate-dependent sugar phosphotransferase system"/>
    <property type="evidence" value="ECO:0007669"/>
    <property type="project" value="UniProtKB-KW"/>
</dbReference>
<feature type="transmembrane region" description="Helical" evidence="9">
    <location>
        <begin position="248"/>
        <end position="266"/>
    </location>
</feature>
<keyword evidence="6 9" id="KW-0812">Transmembrane</keyword>
<dbReference type="InterPro" id="IPR013853">
    <property type="entry name" value="EIIC-GAT"/>
</dbReference>
<keyword evidence="7 9" id="KW-1133">Transmembrane helix</keyword>
<keyword evidence="4" id="KW-0762">Sugar transport</keyword>
<keyword evidence="8 9" id="KW-0472">Membrane</keyword>
<feature type="transmembrane region" description="Helical" evidence="9">
    <location>
        <begin position="178"/>
        <end position="198"/>
    </location>
</feature>
<sequence>MELITQFINDLGNFIFIPVIFLVLMKILGRPLSECISSAIKVGIGFIALTMTIKLMLEKMQPAVTGLAEATGSSLSAIDVGGAATAVMGFGSSMGAIIIPLCVAVNIAMLVARLTDCVNVDVFNLHQNASMGAIVGVYSGSFLYGALTAALFHVWALIAADLGAKNNEKFFNLPKGVAISHPVANTYLLFAYPFNWIYDRIPGFRNLNVTAETIQKRFGILGDPTMVGFIIGILLGFCGYGWKFPYHTIIASLQLGMYLAAVMLLLPRMTSIMMEGLVPLSNVARKKLVKRFPDRQITVGMDTALIVGHPSVIAPALLLIPVIVILAVILPGNRVMPLGDLSQFVFFIACMVPVFNGNIIRTWVTSIILFGGGLYIASWMAEPPRVSLESVLSVNSGCQIIVSDGSIISFFCFCRRSMAQPFQQSSIVIPVHPRECGQFHFCTVFPALTVYYLRFVKTIDALRHRVVIRVACTSC</sequence>
<accession>A0A377CE78</accession>
<dbReference type="GO" id="GO:0005886">
    <property type="term" value="C:plasma membrane"/>
    <property type="evidence" value="ECO:0007669"/>
    <property type="project" value="UniProtKB-SubCell"/>
</dbReference>
<keyword evidence="2" id="KW-0813">Transport</keyword>
<dbReference type="EMBL" id="UGEX01000001">
    <property type="protein sequence ID" value="STL91445.1"/>
    <property type="molecule type" value="Genomic_DNA"/>
</dbReference>
<dbReference type="Pfam" id="PF03611">
    <property type="entry name" value="EIIC-GAT"/>
    <property type="match status" value="1"/>
</dbReference>
<feature type="transmembrane region" description="Helical" evidence="9">
    <location>
        <begin position="335"/>
        <end position="355"/>
    </location>
</feature>
<evidence type="ECO:0000256" key="6">
    <source>
        <dbReference type="ARBA" id="ARBA00022692"/>
    </source>
</evidence>
<comment type="subcellular location">
    <subcellularLocation>
        <location evidence="1">Cell membrane</location>
        <topology evidence="1">Multi-pass membrane protein</topology>
    </subcellularLocation>
</comment>
<evidence type="ECO:0000256" key="3">
    <source>
        <dbReference type="ARBA" id="ARBA00022475"/>
    </source>
</evidence>
<evidence type="ECO:0000256" key="5">
    <source>
        <dbReference type="ARBA" id="ARBA00022683"/>
    </source>
</evidence>
<gene>
    <name evidence="10" type="primary">gatC_2</name>
    <name evidence="10" type="ORF">NCTC10429_03014</name>
</gene>
<evidence type="ECO:0000256" key="2">
    <source>
        <dbReference type="ARBA" id="ARBA00022448"/>
    </source>
</evidence>
<feature type="transmembrane region" description="Helical" evidence="9">
    <location>
        <begin position="133"/>
        <end position="158"/>
    </location>
</feature>
<name>A0A377CE78_ECOLX</name>
<feature type="transmembrane region" description="Helical" evidence="9">
    <location>
        <begin position="12"/>
        <end position="28"/>
    </location>
</feature>
<feature type="transmembrane region" description="Helical" evidence="9">
    <location>
        <begin position="218"/>
        <end position="242"/>
    </location>
</feature>
<dbReference type="PANTHER" id="PTHR37324">
    <property type="entry name" value="PTS SYSTEM GALACTITOL-SPECIFIC EIIC COMPONENT"/>
    <property type="match status" value="1"/>
</dbReference>
<evidence type="ECO:0000256" key="4">
    <source>
        <dbReference type="ARBA" id="ARBA00022597"/>
    </source>
</evidence>